<keyword evidence="2" id="KW-1185">Reference proteome</keyword>
<name>A0A5B7FL89_PORTR</name>
<proteinExistence type="predicted"/>
<dbReference type="AlphaFoldDB" id="A0A5B7FL89"/>
<reference evidence="1 2" key="1">
    <citation type="submission" date="2019-05" db="EMBL/GenBank/DDBJ databases">
        <title>Another draft genome of Portunus trituberculatus and its Hox gene families provides insights of decapod evolution.</title>
        <authorList>
            <person name="Jeong J.-H."/>
            <person name="Song I."/>
            <person name="Kim S."/>
            <person name="Choi T."/>
            <person name="Kim D."/>
            <person name="Ryu S."/>
            <person name="Kim W."/>
        </authorList>
    </citation>
    <scope>NUCLEOTIDE SEQUENCE [LARGE SCALE GENOMIC DNA]</scope>
    <source>
        <tissue evidence="1">Muscle</tissue>
    </source>
</reference>
<protein>
    <submittedName>
        <fullName evidence="1">Uncharacterized protein</fullName>
    </submittedName>
</protein>
<accession>A0A5B7FL89</accession>
<gene>
    <name evidence="1" type="ORF">E2C01_042233</name>
</gene>
<sequence>MYASMPDTVTFVMCSAQRDTEAVIIPGKISIIPPQFPQTGRGKTSKAPLFWGILRRNWRNRTRYSNEIVI</sequence>
<organism evidence="1 2">
    <name type="scientific">Portunus trituberculatus</name>
    <name type="common">Swimming crab</name>
    <name type="synonym">Neptunus trituberculatus</name>
    <dbReference type="NCBI Taxonomy" id="210409"/>
    <lineage>
        <taxon>Eukaryota</taxon>
        <taxon>Metazoa</taxon>
        <taxon>Ecdysozoa</taxon>
        <taxon>Arthropoda</taxon>
        <taxon>Crustacea</taxon>
        <taxon>Multicrustacea</taxon>
        <taxon>Malacostraca</taxon>
        <taxon>Eumalacostraca</taxon>
        <taxon>Eucarida</taxon>
        <taxon>Decapoda</taxon>
        <taxon>Pleocyemata</taxon>
        <taxon>Brachyura</taxon>
        <taxon>Eubrachyura</taxon>
        <taxon>Portunoidea</taxon>
        <taxon>Portunidae</taxon>
        <taxon>Portuninae</taxon>
        <taxon>Portunus</taxon>
    </lineage>
</organism>
<dbReference type="EMBL" id="VSRR010008291">
    <property type="protein sequence ID" value="MPC48460.1"/>
    <property type="molecule type" value="Genomic_DNA"/>
</dbReference>
<dbReference type="Proteomes" id="UP000324222">
    <property type="component" value="Unassembled WGS sequence"/>
</dbReference>
<evidence type="ECO:0000313" key="2">
    <source>
        <dbReference type="Proteomes" id="UP000324222"/>
    </source>
</evidence>
<comment type="caution">
    <text evidence="1">The sequence shown here is derived from an EMBL/GenBank/DDBJ whole genome shotgun (WGS) entry which is preliminary data.</text>
</comment>
<evidence type="ECO:0000313" key="1">
    <source>
        <dbReference type="EMBL" id="MPC48460.1"/>
    </source>
</evidence>